<gene>
    <name evidence="4" type="ORF">GNT65_02805</name>
</gene>
<evidence type="ECO:0000256" key="2">
    <source>
        <dbReference type="SAM" id="SignalP"/>
    </source>
</evidence>
<dbReference type="SMART" id="SM00634">
    <property type="entry name" value="BID_1"/>
    <property type="match status" value="2"/>
</dbReference>
<feature type="chain" id="PRO_5027007695" description="Big-1 domain-containing protein" evidence="2">
    <location>
        <begin position="22"/>
        <end position="819"/>
    </location>
</feature>
<dbReference type="InterPro" id="IPR003344">
    <property type="entry name" value="Big_1_dom"/>
</dbReference>
<protein>
    <recommendedName>
        <fullName evidence="3">Big-1 domain-containing protein</fullName>
    </recommendedName>
</protein>
<name>A0A6L7HTS4_9GAMM</name>
<evidence type="ECO:0000313" key="4">
    <source>
        <dbReference type="EMBL" id="MXR67605.1"/>
    </source>
</evidence>
<accession>A0A6L7HTS4</accession>
<feature type="domain" description="Big-1" evidence="3">
    <location>
        <begin position="365"/>
        <end position="463"/>
    </location>
</feature>
<organism evidence="4 5">
    <name type="scientific">Shewanella insulae</name>
    <dbReference type="NCBI Taxonomy" id="2681496"/>
    <lineage>
        <taxon>Bacteria</taxon>
        <taxon>Pseudomonadati</taxon>
        <taxon>Pseudomonadota</taxon>
        <taxon>Gammaproteobacteria</taxon>
        <taxon>Alteromonadales</taxon>
        <taxon>Shewanellaceae</taxon>
        <taxon>Shewanella</taxon>
    </lineage>
</organism>
<comment type="caution">
    <text evidence="4">The sequence shown here is derived from an EMBL/GenBank/DDBJ whole genome shotgun (WGS) entry which is preliminary data.</text>
</comment>
<dbReference type="Gene3D" id="2.60.40.10">
    <property type="entry name" value="Immunoglobulins"/>
    <property type="match status" value="3"/>
</dbReference>
<evidence type="ECO:0000259" key="3">
    <source>
        <dbReference type="PROSITE" id="PS51127"/>
    </source>
</evidence>
<evidence type="ECO:0000313" key="5">
    <source>
        <dbReference type="Proteomes" id="UP000474778"/>
    </source>
</evidence>
<feature type="signal peptide" evidence="2">
    <location>
        <begin position="1"/>
        <end position="21"/>
    </location>
</feature>
<dbReference type="SUPFAM" id="SSF49373">
    <property type="entry name" value="Invasin/intimin cell-adhesion fragments"/>
    <property type="match status" value="2"/>
</dbReference>
<dbReference type="EMBL" id="WRPA01000001">
    <property type="protein sequence ID" value="MXR67605.1"/>
    <property type="molecule type" value="Genomic_DNA"/>
</dbReference>
<keyword evidence="5" id="KW-1185">Reference proteome</keyword>
<dbReference type="InterPro" id="IPR008964">
    <property type="entry name" value="Invasin/intimin_cell_adhesion"/>
</dbReference>
<keyword evidence="2" id="KW-0732">Signal</keyword>
<dbReference type="Pfam" id="PF02369">
    <property type="entry name" value="Big_1"/>
    <property type="match status" value="1"/>
</dbReference>
<reference evidence="4 5" key="1">
    <citation type="submission" date="2019-12" db="EMBL/GenBank/DDBJ databases">
        <title>Shewanella insulae sp. nov., isolated from a tidal flat.</title>
        <authorList>
            <person name="Yoon J.-H."/>
        </authorList>
    </citation>
    <scope>NUCLEOTIDE SEQUENCE [LARGE SCALE GENOMIC DNA]</scope>
    <source>
        <strain evidence="4 5">JBTF-M18</strain>
    </source>
</reference>
<comment type="similarity">
    <text evidence="1">Belongs to the intimin/invasin family.</text>
</comment>
<dbReference type="RefSeq" id="WP_160793575.1">
    <property type="nucleotide sequence ID" value="NZ_WRPA01000001.1"/>
</dbReference>
<proteinExistence type="inferred from homology"/>
<dbReference type="InterPro" id="IPR013783">
    <property type="entry name" value="Ig-like_fold"/>
</dbReference>
<dbReference type="PROSITE" id="PS51127">
    <property type="entry name" value="BIG1"/>
    <property type="match status" value="1"/>
</dbReference>
<dbReference type="AlphaFoldDB" id="A0A6L7HTS4"/>
<sequence length="819" mass="83541">MKSAFKVFTSYLFLLFIVACSGGGNVSSDGSGGTTPGEDTYSLSLALVNGSGESTTDISNAQPGKLHATLNKNGAPLSGGRIVFSLQGEGVLTPDSGVSDADGKVSIDVLPGDKLGSGKITASYENESGTTVEASISFNTQGDGGAATGGAQVALILVDDLTSMTPISTISSLSPGYLVATVSGISKATIVKFTSDIGELPIETAATEDGKAYVQILAGSQPGAGIATATLVTGEKAELVFKVGATNVLMGSGDPFQPEVAAVSPAVVSAGGTASISVTLQDDAGNLFTEPVEVKFSSVCANKTPAEAEISSPVVAVNGVATSTYLAKGCVGDDAINVNAIVGSKSLSAKATVNVLPASVGSIKFVEAIPELIRLKGTGGAESSTVKFQVIDNNGNPVSNQRVNFSLNSDTGNIVLDPETATTNSQGIAQTVVNSGTVATSVRVTAVVDGSSPEISSQSNLLVISTGLPDQDSFSLSADILNPEGWDYDGVVVNITARLADAFNNPVPDGTAVTFTTEGGVIDSSCTTQGGVCSVEWKSQNPRPTGKTLFELGQEPTLGADIGQPYGGRVTILARAIGEESFPDLNGNGRFDLAEFEDFKTKQDVAGNSYDLDEAFVDHNEDSLFNPKFDGEAGGDAETYVDFNNNGEFDVSDGLYNGSLCALDANNTPHAGCSAEKKSLDVRASLVLVMSGSSAVASTPIIVDSCTEDASLTDDPCKDLNGNHVLDILGKSTGGVSIIVGDLHNQPLPQGTVISFTPSAGSLASKGSYTVTSTNVNRAEPYSVTIKGAEQPDAGTLIIEATTPKGDVTELAKIPITIH</sequence>
<evidence type="ECO:0000256" key="1">
    <source>
        <dbReference type="ARBA" id="ARBA00010116"/>
    </source>
</evidence>
<dbReference type="Proteomes" id="UP000474778">
    <property type="component" value="Unassembled WGS sequence"/>
</dbReference>
<dbReference type="PROSITE" id="PS51257">
    <property type="entry name" value="PROKAR_LIPOPROTEIN"/>
    <property type="match status" value="1"/>
</dbReference>